<comment type="similarity">
    <text evidence="1">Belongs to the F420H(2)-dependent quinone reductase family.</text>
</comment>
<dbReference type="GO" id="GO:0070967">
    <property type="term" value="F:coenzyme F420 binding"/>
    <property type="evidence" value="ECO:0007669"/>
    <property type="project" value="TreeGrafter"/>
</dbReference>
<dbReference type="GO" id="GO:0016491">
    <property type="term" value="F:oxidoreductase activity"/>
    <property type="evidence" value="ECO:0007669"/>
    <property type="project" value="InterPro"/>
</dbReference>
<name>A0A6L3VN54_9ACTN</name>
<dbReference type="NCBIfam" id="TIGR00026">
    <property type="entry name" value="hi_GC_TIGR00026"/>
    <property type="match status" value="1"/>
</dbReference>
<dbReference type="PANTHER" id="PTHR39428:SF3">
    <property type="entry name" value="DEAZAFLAVIN-DEPENDENT NITROREDUCTASE"/>
    <property type="match status" value="1"/>
</dbReference>
<dbReference type="EMBL" id="WBMR01000086">
    <property type="protein sequence ID" value="KAB2375377.1"/>
    <property type="molecule type" value="Genomic_DNA"/>
</dbReference>
<proteinExistence type="inferred from homology"/>
<dbReference type="Proteomes" id="UP000483004">
    <property type="component" value="Unassembled WGS sequence"/>
</dbReference>
<comment type="caution">
    <text evidence="3">The sequence shown here is derived from an EMBL/GenBank/DDBJ whole genome shotgun (WGS) entry which is preliminary data.</text>
</comment>
<evidence type="ECO:0000256" key="2">
    <source>
        <dbReference type="ARBA" id="ARBA00049106"/>
    </source>
</evidence>
<gene>
    <name evidence="3" type="ORF">F9B16_26365</name>
</gene>
<organism evidence="3 4">
    <name type="scientific">Actinomadura montaniterrae</name>
    <dbReference type="NCBI Taxonomy" id="1803903"/>
    <lineage>
        <taxon>Bacteria</taxon>
        <taxon>Bacillati</taxon>
        <taxon>Actinomycetota</taxon>
        <taxon>Actinomycetes</taxon>
        <taxon>Streptosporangiales</taxon>
        <taxon>Thermomonosporaceae</taxon>
        <taxon>Actinomadura</taxon>
    </lineage>
</organism>
<keyword evidence="4" id="KW-1185">Reference proteome</keyword>
<evidence type="ECO:0000256" key="1">
    <source>
        <dbReference type="ARBA" id="ARBA00008710"/>
    </source>
</evidence>
<dbReference type="AlphaFoldDB" id="A0A6L3VN54"/>
<dbReference type="Pfam" id="PF04075">
    <property type="entry name" value="F420H2_quin_red"/>
    <property type="match status" value="1"/>
</dbReference>
<dbReference type="Gene3D" id="2.30.110.10">
    <property type="entry name" value="Electron Transport, Fmn-binding Protein, Chain A"/>
    <property type="match status" value="1"/>
</dbReference>
<comment type="catalytic activity">
    <reaction evidence="2">
        <text>oxidized coenzyme F420-(gamma-L-Glu)(n) + a quinol + H(+) = reduced coenzyme F420-(gamma-L-Glu)(n) + a quinone</text>
        <dbReference type="Rhea" id="RHEA:39663"/>
        <dbReference type="Rhea" id="RHEA-COMP:12939"/>
        <dbReference type="Rhea" id="RHEA-COMP:14378"/>
        <dbReference type="ChEBI" id="CHEBI:15378"/>
        <dbReference type="ChEBI" id="CHEBI:24646"/>
        <dbReference type="ChEBI" id="CHEBI:132124"/>
        <dbReference type="ChEBI" id="CHEBI:133980"/>
        <dbReference type="ChEBI" id="CHEBI:139511"/>
    </reaction>
</comment>
<dbReference type="InterPro" id="IPR012349">
    <property type="entry name" value="Split_barrel_FMN-bd"/>
</dbReference>
<evidence type="ECO:0000313" key="3">
    <source>
        <dbReference type="EMBL" id="KAB2375377.1"/>
    </source>
</evidence>
<accession>A0A6L3VN54</accession>
<dbReference type="RefSeq" id="WP_151542832.1">
    <property type="nucleotide sequence ID" value="NZ_WBMR01000086.1"/>
</dbReference>
<dbReference type="OrthoDB" id="8225825at2"/>
<dbReference type="InterPro" id="IPR004378">
    <property type="entry name" value="F420H2_quin_Rdtase"/>
</dbReference>
<sequence length="143" mass="15563">MPEYAPSPFETVRDQVALYEATDGEQGGTLEGRPVVILSTLGAKTGRIRKTPLLKIEHNGSYAVVASYGGAPVHPAWYHNVLAHPEVDLRDGATIRRLRAREVSGAEKNGIWRIADAIWPDFPGYRAAAAPRAIPVLLLEPIT</sequence>
<dbReference type="PANTHER" id="PTHR39428">
    <property type="entry name" value="F420H(2)-DEPENDENT QUINONE REDUCTASE RV1261C"/>
    <property type="match status" value="1"/>
</dbReference>
<protein>
    <submittedName>
        <fullName evidence="3">Nitroreductase family deazaflavin-dependent oxidoreductase</fullName>
    </submittedName>
</protein>
<reference evidence="3 4" key="1">
    <citation type="submission" date="2019-09" db="EMBL/GenBank/DDBJ databases">
        <title>Actinomadura physcomitrii sp. nov., a novel actinomycete isolated from moss [Physcomitrium sphaericum (Ludw) Fuernr].</title>
        <authorList>
            <person name="Liu C."/>
            <person name="Zhuang X."/>
        </authorList>
    </citation>
    <scope>NUCLEOTIDE SEQUENCE [LARGE SCALE GENOMIC DNA]</scope>
    <source>
        <strain evidence="3 4">CYP1-1B</strain>
    </source>
</reference>
<evidence type="ECO:0000313" key="4">
    <source>
        <dbReference type="Proteomes" id="UP000483004"/>
    </source>
</evidence>
<dbReference type="GO" id="GO:0005886">
    <property type="term" value="C:plasma membrane"/>
    <property type="evidence" value="ECO:0007669"/>
    <property type="project" value="TreeGrafter"/>
</dbReference>